<dbReference type="Gene3D" id="1.10.3210.10">
    <property type="entry name" value="Hypothetical protein af1432"/>
    <property type="match status" value="1"/>
</dbReference>
<dbReference type="PANTHER" id="PTHR33525">
    <property type="match status" value="1"/>
</dbReference>
<dbReference type="Proteomes" id="UP000231632">
    <property type="component" value="Unassembled WGS sequence"/>
</dbReference>
<sequence length="373" mass="41692">MSWLSKLFSIFTGGQAKVNKRLNRASKTAAHDSQALSSCPENTLGWLLKQNPDITSYMAYDVSKPHSIHPGVLGRLRTSIHEIPPMPESWRQIQRALQQPDASASDLGAVVANDPVLTARILTTCNSSAYATAGSSEINNIPLAIARLGLDETSNIIFQTLAPKLGESPEKRLQARHIWMHSQTISTLMRLLSESCTQVSRNDASLTGMLHDIGKLVILHIEDQQKLADLKASIDGGLSTLEAEYHHLGYTHIDSGMMLALHWQLPKYVQHFISFHHHAAHLPAKQIPSHLQHAMMMLNLAHIIARHSLSIDVENGNGAIWQSYQRQFAERPEPFVKLELSLPLDSQTLYQQLQLQVERIKPQFPDLYPTTNE</sequence>
<dbReference type="SUPFAM" id="SSF109604">
    <property type="entry name" value="HD-domain/PDEase-like"/>
    <property type="match status" value="1"/>
</dbReference>
<gene>
    <name evidence="2" type="ORF">MMIC_P1018</name>
</gene>
<evidence type="ECO:0000259" key="1">
    <source>
        <dbReference type="PROSITE" id="PS51833"/>
    </source>
</evidence>
<dbReference type="PROSITE" id="PS51833">
    <property type="entry name" value="HDOD"/>
    <property type="match status" value="1"/>
</dbReference>
<evidence type="ECO:0000313" key="3">
    <source>
        <dbReference type="Proteomes" id="UP000231632"/>
    </source>
</evidence>
<dbReference type="OrthoDB" id="598113at2"/>
<dbReference type="Pfam" id="PF08668">
    <property type="entry name" value="HDOD"/>
    <property type="match status" value="1"/>
</dbReference>
<feature type="domain" description="HDOD" evidence="1">
    <location>
        <begin position="83"/>
        <end position="279"/>
    </location>
</feature>
<protein>
    <submittedName>
        <fullName evidence="2">HDOD domain protein</fullName>
    </submittedName>
</protein>
<comment type="caution">
    <text evidence="2">The sequence shown here is derived from an EMBL/GenBank/DDBJ whole genome shotgun (WGS) entry which is preliminary data.</text>
</comment>
<dbReference type="PANTHER" id="PTHR33525:SF3">
    <property type="entry name" value="RIBONUCLEASE Y"/>
    <property type="match status" value="1"/>
</dbReference>
<proteinExistence type="predicted"/>
<name>A0A1L8CMC1_9PROT</name>
<dbReference type="AlphaFoldDB" id="A0A1L8CMC1"/>
<dbReference type="STRING" id="1921010.MMIC_P1018"/>
<reference evidence="2 3" key="1">
    <citation type="journal article" date="2017" name="Arch. Microbiol.">
        <title>Mariprofundus micogutta sp. nov., a novel iron-oxidizing zetaproteobacterium isolated from a deep-sea hydrothermal field at the Bayonnaise knoll of the Izu-Ogasawara arc, and a description of Mariprofundales ord. nov. and Zetaproteobacteria classis nov.</title>
        <authorList>
            <person name="Makita H."/>
            <person name="Tanaka E."/>
            <person name="Mitsunobu S."/>
            <person name="Miyazaki M."/>
            <person name="Nunoura T."/>
            <person name="Uematsu K."/>
            <person name="Takaki Y."/>
            <person name="Nishi S."/>
            <person name="Shimamura S."/>
            <person name="Takai K."/>
        </authorList>
    </citation>
    <scope>NUCLEOTIDE SEQUENCE [LARGE SCALE GENOMIC DNA]</scope>
    <source>
        <strain evidence="2 3">ET2</strain>
    </source>
</reference>
<organism evidence="2 3">
    <name type="scientific">Mariprofundus micogutta</name>
    <dbReference type="NCBI Taxonomy" id="1921010"/>
    <lineage>
        <taxon>Bacteria</taxon>
        <taxon>Pseudomonadati</taxon>
        <taxon>Pseudomonadota</taxon>
        <taxon>Candidatius Mariprofundia</taxon>
        <taxon>Mariprofundales</taxon>
        <taxon>Mariprofundaceae</taxon>
        <taxon>Mariprofundus</taxon>
    </lineage>
</organism>
<accession>A0A1L8CMC1</accession>
<dbReference type="EMBL" id="BDFD01000007">
    <property type="protein sequence ID" value="GAV20057.1"/>
    <property type="molecule type" value="Genomic_DNA"/>
</dbReference>
<dbReference type="InterPro" id="IPR052340">
    <property type="entry name" value="RNase_Y/CdgJ"/>
</dbReference>
<evidence type="ECO:0000313" key="2">
    <source>
        <dbReference type="EMBL" id="GAV20057.1"/>
    </source>
</evidence>
<dbReference type="InterPro" id="IPR013976">
    <property type="entry name" value="HDOD"/>
</dbReference>
<keyword evidence="3" id="KW-1185">Reference proteome</keyword>